<dbReference type="Gene3D" id="3.90.180.10">
    <property type="entry name" value="Medium-chain alcohol dehydrogenases, catalytic domain"/>
    <property type="match status" value="1"/>
</dbReference>
<proteinExistence type="inferred from homology"/>
<dbReference type="InterPro" id="IPR011032">
    <property type="entry name" value="GroES-like_sf"/>
</dbReference>
<dbReference type="InterPro" id="IPR013154">
    <property type="entry name" value="ADH-like_N"/>
</dbReference>
<dbReference type="InterPro" id="IPR002328">
    <property type="entry name" value="ADH_Zn_CS"/>
</dbReference>
<dbReference type="SUPFAM" id="SSF51735">
    <property type="entry name" value="NAD(P)-binding Rossmann-fold domains"/>
    <property type="match status" value="1"/>
</dbReference>
<dbReference type="GO" id="GO:0005829">
    <property type="term" value="C:cytosol"/>
    <property type="evidence" value="ECO:0007669"/>
    <property type="project" value="TreeGrafter"/>
</dbReference>
<dbReference type="RefSeq" id="WP_246131239.1">
    <property type="nucleotide sequence ID" value="NZ_BAAARM010000005.1"/>
</dbReference>
<dbReference type="InterPro" id="IPR013149">
    <property type="entry name" value="ADH-like_C"/>
</dbReference>
<dbReference type="Pfam" id="PF00107">
    <property type="entry name" value="ADH_zinc_N"/>
    <property type="match status" value="1"/>
</dbReference>
<dbReference type="GO" id="GO:0008270">
    <property type="term" value="F:zinc ion binding"/>
    <property type="evidence" value="ECO:0007669"/>
    <property type="project" value="InterPro"/>
</dbReference>
<dbReference type="PANTHER" id="PTHR43880:SF12">
    <property type="entry name" value="ALCOHOL DEHYDROGENASE CLASS-3"/>
    <property type="match status" value="1"/>
</dbReference>
<dbReference type="InterPro" id="IPR020843">
    <property type="entry name" value="ER"/>
</dbReference>
<dbReference type="Gene3D" id="3.40.50.720">
    <property type="entry name" value="NAD(P)-binding Rossmann-like Domain"/>
    <property type="match status" value="1"/>
</dbReference>
<evidence type="ECO:0000256" key="2">
    <source>
        <dbReference type="ARBA" id="ARBA00022723"/>
    </source>
</evidence>
<accession>A0A512DFM5</accession>
<keyword evidence="4" id="KW-0560">Oxidoreductase</keyword>
<dbReference type="GO" id="GO:0046294">
    <property type="term" value="P:formaldehyde catabolic process"/>
    <property type="evidence" value="ECO:0007669"/>
    <property type="project" value="TreeGrafter"/>
</dbReference>
<evidence type="ECO:0000256" key="3">
    <source>
        <dbReference type="ARBA" id="ARBA00022833"/>
    </source>
</evidence>
<comment type="similarity">
    <text evidence="1 6">Belongs to the zinc-containing alcohol dehydrogenase family.</text>
</comment>
<organism evidence="8 9">
    <name type="scientific">Cellulomonas aerilata</name>
    <dbReference type="NCBI Taxonomy" id="515326"/>
    <lineage>
        <taxon>Bacteria</taxon>
        <taxon>Bacillati</taxon>
        <taxon>Actinomycetota</taxon>
        <taxon>Actinomycetes</taxon>
        <taxon>Micrococcales</taxon>
        <taxon>Cellulomonadaceae</taxon>
        <taxon>Cellulomonas</taxon>
    </lineage>
</organism>
<name>A0A512DFM5_9CELL</name>
<evidence type="ECO:0000256" key="1">
    <source>
        <dbReference type="ARBA" id="ARBA00008072"/>
    </source>
</evidence>
<dbReference type="Pfam" id="PF08240">
    <property type="entry name" value="ADH_N"/>
    <property type="match status" value="1"/>
</dbReference>
<dbReference type="SUPFAM" id="SSF50129">
    <property type="entry name" value="GroES-like"/>
    <property type="match status" value="2"/>
</dbReference>
<dbReference type="GO" id="GO:0051903">
    <property type="term" value="F:S-(hydroxymethyl)glutathione dehydrogenase [NAD(P)+] activity"/>
    <property type="evidence" value="ECO:0007669"/>
    <property type="project" value="TreeGrafter"/>
</dbReference>
<dbReference type="PROSITE" id="PS00059">
    <property type="entry name" value="ADH_ZINC"/>
    <property type="match status" value="1"/>
</dbReference>
<comment type="cofactor">
    <cofactor evidence="6">
        <name>Zn(2+)</name>
        <dbReference type="ChEBI" id="CHEBI:29105"/>
    </cofactor>
</comment>
<evidence type="ECO:0000256" key="4">
    <source>
        <dbReference type="ARBA" id="ARBA00023002"/>
    </source>
</evidence>
<evidence type="ECO:0000256" key="6">
    <source>
        <dbReference type="RuleBase" id="RU361277"/>
    </source>
</evidence>
<sequence>MKAAVLREPGQPMTIEDVELDEPRAGEVLVRVQAAGVCHSDLHYMTGDLPTRLPIVLGHEGAGVVEAVGAGVTRVAPGDQVVLMWRPRCGHCAFCSSGRPALCTSAKRQVSTGGLLDGTSRLSAGGDTVHHFLGVSCFAERAVLAQESVIRIPDGTPPAVAALIGCAVVTGVGAVLNVLGAGAGRSVLVMGAGGVGLSTVMGADLVGAYPVVVADVAPDKLDLARRLGATHTITVGDGAVDEAVRAICPDGVDWAFDAVGKAETVQAAMASLRTGGTTVAIGLGRAGATVAIPLNDLVQREKRLVGSLYGSSNTVSQVPRLLEMYAAGRLDLDALLGRTYPLERINDAYDALVAGAVGRAVILPGAAA</sequence>
<dbReference type="CDD" id="cd08279">
    <property type="entry name" value="Zn_ADH_class_III"/>
    <property type="match status" value="1"/>
</dbReference>
<keyword evidence="5" id="KW-0520">NAD</keyword>
<evidence type="ECO:0000313" key="9">
    <source>
        <dbReference type="Proteomes" id="UP000321181"/>
    </source>
</evidence>
<protein>
    <submittedName>
        <fullName evidence="8">Alcohol dehydrogenase</fullName>
    </submittedName>
</protein>
<evidence type="ECO:0000259" key="7">
    <source>
        <dbReference type="SMART" id="SM00829"/>
    </source>
</evidence>
<dbReference type="PANTHER" id="PTHR43880">
    <property type="entry name" value="ALCOHOL DEHYDROGENASE"/>
    <property type="match status" value="1"/>
</dbReference>
<keyword evidence="3 6" id="KW-0862">Zinc</keyword>
<gene>
    <name evidence="8" type="ORF">CAE01nite_29900</name>
</gene>
<evidence type="ECO:0000256" key="5">
    <source>
        <dbReference type="ARBA" id="ARBA00023027"/>
    </source>
</evidence>
<dbReference type="AlphaFoldDB" id="A0A512DFM5"/>
<dbReference type="InterPro" id="IPR036291">
    <property type="entry name" value="NAD(P)-bd_dom_sf"/>
</dbReference>
<dbReference type="Proteomes" id="UP000321181">
    <property type="component" value="Unassembled WGS sequence"/>
</dbReference>
<feature type="domain" description="Enoyl reductase (ER)" evidence="7">
    <location>
        <begin position="10"/>
        <end position="362"/>
    </location>
</feature>
<evidence type="ECO:0000313" key="8">
    <source>
        <dbReference type="EMBL" id="GEO35265.1"/>
    </source>
</evidence>
<comment type="caution">
    <text evidence="8">The sequence shown here is derived from an EMBL/GenBank/DDBJ whole genome shotgun (WGS) entry which is preliminary data.</text>
</comment>
<dbReference type="SMART" id="SM00829">
    <property type="entry name" value="PKS_ER"/>
    <property type="match status" value="1"/>
</dbReference>
<keyword evidence="2 6" id="KW-0479">Metal-binding</keyword>
<keyword evidence="9" id="KW-1185">Reference proteome</keyword>
<dbReference type="EMBL" id="BJYY01000018">
    <property type="protein sequence ID" value="GEO35265.1"/>
    <property type="molecule type" value="Genomic_DNA"/>
</dbReference>
<reference evidence="8 9" key="1">
    <citation type="submission" date="2019-07" db="EMBL/GenBank/DDBJ databases">
        <title>Whole genome shotgun sequence of Cellulomonas aerilata NBRC 106308.</title>
        <authorList>
            <person name="Hosoyama A."/>
            <person name="Uohara A."/>
            <person name="Ohji S."/>
            <person name="Ichikawa N."/>
        </authorList>
    </citation>
    <scope>NUCLEOTIDE SEQUENCE [LARGE SCALE GENOMIC DNA]</scope>
    <source>
        <strain evidence="8 9">NBRC 106308</strain>
    </source>
</reference>